<evidence type="ECO:0000313" key="2">
    <source>
        <dbReference type="EMBL" id="MCU6705425.1"/>
    </source>
</evidence>
<evidence type="ECO:0000256" key="1">
    <source>
        <dbReference type="SAM" id="Phobius"/>
    </source>
</evidence>
<keyword evidence="1" id="KW-0472">Membrane</keyword>
<dbReference type="AlphaFoldDB" id="A0AAE3IGF8"/>
<feature type="transmembrane region" description="Helical" evidence="1">
    <location>
        <begin position="13"/>
        <end position="35"/>
    </location>
</feature>
<feature type="transmembrane region" description="Helical" evidence="1">
    <location>
        <begin position="47"/>
        <end position="68"/>
    </location>
</feature>
<dbReference type="RefSeq" id="WP_267300762.1">
    <property type="nucleotide sequence ID" value="NZ_JAOQJZ010000004.1"/>
</dbReference>
<feature type="transmembrane region" description="Helical" evidence="1">
    <location>
        <begin position="170"/>
        <end position="191"/>
    </location>
</feature>
<dbReference type="EMBL" id="JAOQJZ010000004">
    <property type="protein sequence ID" value="MCU6705425.1"/>
    <property type="molecule type" value="Genomic_DNA"/>
</dbReference>
<feature type="transmembrane region" description="Helical" evidence="1">
    <location>
        <begin position="203"/>
        <end position="220"/>
    </location>
</feature>
<feature type="transmembrane region" description="Helical" evidence="1">
    <location>
        <begin position="142"/>
        <end position="163"/>
    </location>
</feature>
<name>A0AAE3IGF8_9FIRM</name>
<proteinExistence type="predicted"/>
<evidence type="ECO:0000313" key="3">
    <source>
        <dbReference type="Proteomes" id="UP001208131"/>
    </source>
</evidence>
<keyword evidence="1" id="KW-0812">Transmembrane</keyword>
<keyword evidence="3" id="KW-1185">Reference proteome</keyword>
<keyword evidence="1" id="KW-1133">Transmembrane helix</keyword>
<feature type="transmembrane region" description="Helical" evidence="1">
    <location>
        <begin position="89"/>
        <end position="110"/>
    </location>
</feature>
<reference evidence="2 3" key="1">
    <citation type="journal article" date="2021" name="ISME Commun">
        <title>Automated analysis of genomic sequences facilitates high-throughput and comprehensive description of bacteria.</title>
        <authorList>
            <person name="Hitch T.C.A."/>
        </authorList>
    </citation>
    <scope>NUCLEOTIDE SEQUENCE [LARGE SCALE GENOMIC DNA]</scope>
    <source>
        <strain evidence="2 3">Sanger_31</strain>
    </source>
</reference>
<comment type="caution">
    <text evidence="2">The sequence shown here is derived from an EMBL/GenBank/DDBJ whole genome shotgun (WGS) entry which is preliminary data.</text>
</comment>
<dbReference type="Proteomes" id="UP001208131">
    <property type="component" value="Unassembled WGS sequence"/>
</dbReference>
<organism evidence="2 3">
    <name type="scientific">Hominimerdicola aceti</name>
    <dbReference type="NCBI Taxonomy" id="2981726"/>
    <lineage>
        <taxon>Bacteria</taxon>
        <taxon>Bacillati</taxon>
        <taxon>Bacillota</taxon>
        <taxon>Clostridia</taxon>
        <taxon>Eubacteriales</taxon>
        <taxon>Oscillospiraceae</taxon>
        <taxon>Hominimerdicola</taxon>
    </lineage>
</organism>
<gene>
    <name evidence="2" type="ORF">OCV57_05745</name>
</gene>
<accession>A0AAE3IGF8</accession>
<protein>
    <submittedName>
        <fullName evidence="2">Uncharacterized protein</fullName>
    </submittedName>
</protein>
<sequence>MNTLKLFANVQKYYCYVVYAFVICLYGVITFSIYLNSGNDVAYAYEVVMPLTLAASIVATAVGTYIIYANSEKISAANCLSKRNTIGCIFLSVIAMSLTISAVYTLWIFAAERSLNSNMFNKLVMKASVLDLFFKGSALKSYLSAALFFTLISLASLVLSALIKRFRGIVAVLSVTVFTAAVIKMISAVNFHTFVDTMTYRRNIAIISVMLVVILFSAAYKRMDINK</sequence>